<name>S0FTZ2_RUMCE</name>
<dbReference type="Gene3D" id="3.40.190.10">
    <property type="entry name" value="Periplasmic binding protein-like II"/>
    <property type="match status" value="1"/>
</dbReference>
<keyword evidence="3" id="KW-0762">Sugar transport</keyword>
<dbReference type="InterPro" id="IPR022627">
    <property type="entry name" value="DUF3502"/>
</dbReference>
<organism evidence="3 4">
    <name type="scientific">Ruminiclostridium cellobioparum subsp. termitidis CT1112</name>
    <dbReference type="NCBI Taxonomy" id="1195236"/>
    <lineage>
        <taxon>Bacteria</taxon>
        <taxon>Bacillati</taxon>
        <taxon>Bacillota</taxon>
        <taxon>Clostridia</taxon>
        <taxon>Eubacteriales</taxon>
        <taxon>Oscillospiraceae</taxon>
        <taxon>Ruminiclostridium</taxon>
    </lineage>
</organism>
<feature type="transmembrane region" description="Helical" evidence="1">
    <location>
        <begin position="9"/>
        <end position="28"/>
    </location>
</feature>
<comment type="caution">
    <text evidence="3">The sequence shown here is derived from an EMBL/GenBank/DDBJ whole genome shotgun (WGS) entry which is preliminary data.</text>
</comment>
<protein>
    <submittedName>
        <fullName evidence="3">ABC-type sugar transport system, periplasmic component</fullName>
    </submittedName>
</protein>
<gene>
    <name evidence="3" type="ORF">CTER_0263</name>
</gene>
<dbReference type="eggNOG" id="COG1653">
    <property type="taxonomic scope" value="Bacteria"/>
</dbReference>
<evidence type="ECO:0000259" key="2">
    <source>
        <dbReference type="Pfam" id="PF12010"/>
    </source>
</evidence>
<keyword evidence="1" id="KW-0812">Transmembrane</keyword>
<dbReference type="RefSeq" id="WP_004623592.1">
    <property type="nucleotide sequence ID" value="NZ_AORV01000015.1"/>
</dbReference>
<evidence type="ECO:0000313" key="4">
    <source>
        <dbReference type="Proteomes" id="UP000014155"/>
    </source>
</evidence>
<sequence>MVCKMKHKVLYIKLLVFLFITISFMVNISCTQKTSSVQTNNEYTTNEKIVLKWMIYGEKSKNSESVFSEFNKKLQEYYPDTTVEFDIVPYDIYKEKWDMKMATNEHLDLAWIGNDIFNYTEEVKKGSFMALDYLLSTYGQELLAEIPENIWRVQKREGKIYSIPLMGMLYRKDYAVVSSKKHMNTYGNIQEIGAVNRANYYTNEECYEVLEKYLSSLKAEKNLGTGISSETISKIADKGLEGIYGPNSPFVIKIFDNDLKVYNKYELDSYRLFFKTIHDWYEKGYIRENIEEVLNPKSYDGKRNGSVLFLDEYGEHGVVADRIATEYEAVYEPLQNYKYISFECSRNAVALPRTTKNPQRALEIVNLLNTGKGEAPYKLLVNGFEGRHFISKGSGQVDRITDASGKPLYELSQYTLGNVFLNYEKTPGEFEQLEQYNKNAIVSPLTGFELDTRMMVLEMSKIDLVVEQYLNTLRLGTSEDWQQVYGEFVDKMRQAGSQKVISEMQKQIDTFKKTKDTKGS</sequence>
<dbReference type="AlphaFoldDB" id="S0FTZ2"/>
<dbReference type="PATRIC" id="fig|1195236.3.peg.569"/>
<keyword evidence="1" id="KW-0472">Membrane</keyword>
<dbReference type="EMBL" id="AORV01000015">
    <property type="protein sequence ID" value="EMS73796.1"/>
    <property type="molecule type" value="Genomic_DNA"/>
</dbReference>
<proteinExistence type="predicted"/>
<dbReference type="SUPFAM" id="SSF53850">
    <property type="entry name" value="Periplasmic binding protein-like II"/>
    <property type="match status" value="1"/>
</dbReference>
<keyword evidence="3" id="KW-0813">Transport</keyword>
<keyword evidence="1" id="KW-1133">Transmembrane helix</keyword>
<reference evidence="3 4" key="1">
    <citation type="journal article" date="2013" name="Genome Announc.">
        <title>Draft Genome Sequence of the Cellulolytic, Mesophilic, Anaerobic Bacterium Clostridium termitidis Strain CT1112 (DSM 5398).</title>
        <authorList>
            <person name="Lal S."/>
            <person name="Ramachandran U."/>
            <person name="Zhang X."/>
            <person name="Munir R."/>
            <person name="Sparling R."/>
            <person name="Levin D.B."/>
        </authorList>
    </citation>
    <scope>NUCLEOTIDE SEQUENCE [LARGE SCALE GENOMIC DNA]</scope>
    <source>
        <strain evidence="3 4">CT1112</strain>
    </source>
</reference>
<keyword evidence="4" id="KW-1185">Reference proteome</keyword>
<evidence type="ECO:0000313" key="3">
    <source>
        <dbReference type="EMBL" id="EMS73796.1"/>
    </source>
</evidence>
<dbReference type="Pfam" id="PF12010">
    <property type="entry name" value="DUF3502"/>
    <property type="match status" value="1"/>
</dbReference>
<dbReference type="STRING" id="1195236.CTER_0263"/>
<feature type="domain" description="DUF3502" evidence="2">
    <location>
        <begin position="444"/>
        <end position="513"/>
    </location>
</feature>
<accession>S0FTZ2</accession>
<evidence type="ECO:0000256" key="1">
    <source>
        <dbReference type="SAM" id="Phobius"/>
    </source>
</evidence>
<dbReference type="Proteomes" id="UP000014155">
    <property type="component" value="Unassembled WGS sequence"/>
</dbReference>